<dbReference type="EMBL" id="JADWDC010000007">
    <property type="protein sequence ID" value="MCC0176171.1"/>
    <property type="molecule type" value="Genomic_DNA"/>
</dbReference>
<proteinExistence type="predicted"/>
<organism evidence="1 2">
    <name type="scientific">Waterburya agarophytonicola KI4</name>
    <dbReference type="NCBI Taxonomy" id="2874699"/>
    <lineage>
        <taxon>Bacteria</taxon>
        <taxon>Bacillati</taxon>
        <taxon>Cyanobacteriota</taxon>
        <taxon>Cyanophyceae</taxon>
        <taxon>Pleurocapsales</taxon>
        <taxon>Hyellaceae</taxon>
        <taxon>Waterburya</taxon>
        <taxon>Waterburya agarophytonicola</taxon>
    </lineage>
</organism>
<dbReference type="RefSeq" id="WP_229639209.1">
    <property type="nucleotide sequence ID" value="NZ_JADWDC010000007.1"/>
</dbReference>
<comment type="caution">
    <text evidence="1">The sequence shown here is derived from an EMBL/GenBank/DDBJ whole genome shotgun (WGS) entry which is preliminary data.</text>
</comment>
<keyword evidence="2" id="KW-1185">Reference proteome</keyword>
<reference evidence="1" key="1">
    <citation type="journal article" date="2021" name="Antonie Van Leeuwenhoek">
        <title>Draft genome and description of Waterburya agarophytonicola gen. nov. sp. nov. (Pleurocapsales, Cyanobacteria): a seaweed symbiont.</title>
        <authorList>
            <person name="Bonthond G."/>
            <person name="Shalygin S."/>
            <person name="Bayer T."/>
            <person name="Weinberger F."/>
        </authorList>
    </citation>
    <scope>NUCLEOTIDE SEQUENCE</scope>
    <source>
        <strain evidence="1">KI4</strain>
    </source>
</reference>
<evidence type="ECO:0000313" key="2">
    <source>
        <dbReference type="Proteomes" id="UP000729733"/>
    </source>
</evidence>
<sequence>MNNNESIDPRDKIDKIKINNLENLYQIKDENGQIIDYETASGRELFNHYRHNMTNYDEVLDDIREEQGHVKGYQQKRAAIGAAEQVLGKYREEHTKVVRDSQIKGNILKRLLEKAKVGTASQLVALLDNWSERIKDIGKLENSQRSLQTWNDTYRVQRELVKKLLQEADIDPEVIVQINTIYSTRSVNKAVEKGCDIFDLEKSEVLKIVKKAIRYAKLAQQD</sequence>
<name>A0A964FER9_9CYAN</name>
<dbReference type="AlphaFoldDB" id="A0A964FER9"/>
<evidence type="ECO:0000313" key="1">
    <source>
        <dbReference type="EMBL" id="MCC0176171.1"/>
    </source>
</evidence>
<gene>
    <name evidence="1" type="ORF">I4641_04155</name>
</gene>
<accession>A0A964FER9</accession>
<protein>
    <submittedName>
        <fullName evidence="1">Uncharacterized protein</fullName>
    </submittedName>
</protein>
<dbReference type="Proteomes" id="UP000729733">
    <property type="component" value="Unassembled WGS sequence"/>
</dbReference>